<comment type="caution">
    <text evidence="5">The sequence shown here is derived from an EMBL/GenBank/DDBJ whole genome shotgun (WGS) entry which is preliminary data.</text>
</comment>
<evidence type="ECO:0000313" key="5">
    <source>
        <dbReference type="EMBL" id="MBD3326138.1"/>
    </source>
</evidence>
<protein>
    <submittedName>
        <fullName evidence="5">Response regulator</fullName>
    </submittedName>
</protein>
<dbReference type="Gene3D" id="1.10.287.130">
    <property type="match status" value="1"/>
</dbReference>
<dbReference type="InterPro" id="IPR011006">
    <property type="entry name" value="CheY-like_superfamily"/>
</dbReference>
<gene>
    <name evidence="5" type="ORF">GF339_16245</name>
</gene>
<dbReference type="InterPro" id="IPR000014">
    <property type="entry name" value="PAS"/>
</dbReference>
<accession>A0A9D5JXN0</accession>
<feature type="domain" description="Histidine kinase" evidence="3">
    <location>
        <begin position="271"/>
        <end position="488"/>
    </location>
</feature>
<dbReference type="Pfam" id="PF00072">
    <property type="entry name" value="Response_reg"/>
    <property type="match status" value="1"/>
</dbReference>
<dbReference type="PANTHER" id="PTHR43547">
    <property type="entry name" value="TWO-COMPONENT HISTIDINE KINASE"/>
    <property type="match status" value="1"/>
</dbReference>
<dbReference type="CDD" id="cd00082">
    <property type="entry name" value="HisKA"/>
    <property type="match status" value="1"/>
</dbReference>
<feature type="domain" description="Response regulatory" evidence="4">
    <location>
        <begin position="6"/>
        <end position="122"/>
    </location>
</feature>
<dbReference type="Proteomes" id="UP000649604">
    <property type="component" value="Unassembled WGS sequence"/>
</dbReference>
<dbReference type="SUPFAM" id="SSF55874">
    <property type="entry name" value="ATPase domain of HSP90 chaperone/DNA topoisomerase II/histidine kinase"/>
    <property type="match status" value="1"/>
</dbReference>
<dbReference type="EMBL" id="WJJP01000529">
    <property type="protein sequence ID" value="MBD3326138.1"/>
    <property type="molecule type" value="Genomic_DNA"/>
</dbReference>
<dbReference type="InterPro" id="IPR003661">
    <property type="entry name" value="HisK_dim/P_dom"/>
</dbReference>
<dbReference type="Gene3D" id="3.30.450.20">
    <property type="entry name" value="PAS domain"/>
    <property type="match status" value="1"/>
</dbReference>
<dbReference type="SUPFAM" id="SSF52172">
    <property type="entry name" value="CheY-like"/>
    <property type="match status" value="1"/>
</dbReference>
<dbReference type="InterPro" id="IPR036890">
    <property type="entry name" value="HATPase_C_sf"/>
</dbReference>
<dbReference type="Pfam" id="PF02518">
    <property type="entry name" value="HATPase_c"/>
    <property type="match status" value="1"/>
</dbReference>
<dbReference type="PANTHER" id="PTHR43547:SF2">
    <property type="entry name" value="HYBRID SIGNAL TRANSDUCTION HISTIDINE KINASE C"/>
    <property type="match status" value="1"/>
</dbReference>
<evidence type="ECO:0000259" key="3">
    <source>
        <dbReference type="PROSITE" id="PS50109"/>
    </source>
</evidence>
<dbReference type="Gene3D" id="3.30.565.10">
    <property type="entry name" value="Histidine kinase-like ATPase, C-terminal domain"/>
    <property type="match status" value="1"/>
</dbReference>
<dbReference type="GO" id="GO:0000155">
    <property type="term" value="F:phosphorelay sensor kinase activity"/>
    <property type="evidence" value="ECO:0007669"/>
    <property type="project" value="InterPro"/>
</dbReference>
<dbReference type="SMART" id="SM00448">
    <property type="entry name" value="REC"/>
    <property type="match status" value="1"/>
</dbReference>
<evidence type="ECO:0000256" key="2">
    <source>
        <dbReference type="PROSITE-ProRule" id="PRU00169"/>
    </source>
</evidence>
<dbReference type="InterPro" id="IPR035965">
    <property type="entry name" value="PAS-like_dom_sf"/>
</dbReference>
<proteinExistence type="predicted"/>
<evidence type="ECO:0000259" key="4">
    <source>
        <dbReference type="PROSITE" id="PS50110"/>
    </source>
</evidence>
<dbReference type="InterPro" id="IPR005467">
    <property type="entry name" value="His_kinase_dom"/>
</dbReference>
<dbReference type="InterPro" id="IPR001789">
    <property type="entry name" value="Sig_transdc_resp-reg_receiver"/>
</dbReference>
<dbReference type="InterPro" id="IPR036097">
    <property type="entry name" value="HisK_dim/P_sf"/>
</dbReference>
<sequence length="491" mass="55674">MTQTATILIADDEPGSQKTMKALLDPEGYHLEFADCGEEAITKAQALRPSLIVLDVMMPEMDGFEVCQRLRAMPLLAEVPIIMVTALDDRESLLRGIEAGADDFISKPFDRTELRTRIRTIVRLDRYRRLDMERTKFEWVIQQAQDGYIILDDHDRLLYANSYARLFLGLPSDPVDPFTVEDAFGTTTFLDLAREQYQLEPQKAWTSWMTDEIPTSPRYLVRPESFTSEAFWLQVDILPLPFAPRKERMVRLSDVTAQIKAQRHRRGFHTMISHKLRTPLVGILGSLDLIVNHTPATEEAMEFANMAFKSAKRLHGEVEDVLQYLSASGVLRSGTGCQLGQLTPIIDQISKELSLQTVTVAVPEALEHSALVLSQQAMELICWEILENSIKFHPQHTPQVSITALRLTPERVRIQMQDDGITLSPDQLSQLWIPYYQGEKYSTGEIRGMGLGLAMVAAFVWEVGGECRAYNRKDQPGILVELDIPTMRDKI</sequence>
<evidence type="ECO:0000313" key="6">
    <source>
        <dbReference type="Proteomes" id="UP000649604"/>
    </source>
</evidence>
<name>A0A9D5JXN0_9BACT</name>
<dbReference type="AlphaFoldDB" id="A0A9D5JXN0"/>
<dbReference type="SUPFAM" id="SSF47384">
    <property type="entry name" value="Homodimeric domain of signal transducing histidine kinase"/>
    <property type="match status" value="1"/>
</dbReference>
<dbReference type="InterPro" id="IPR003594">
    <property type="entry name" value="HATPase_dom"/>
</dbReference>
<keyword evidence="1 2" id="KW-0597">Phosphoprotein</keyword>
<dbReference type="PROSITE" id="PS50109">
    <property type="entry name" value="HIS_KIN"/>
    <property type="match status" value="1"/>
</dbReference>
<dbReference type="Pfam" id="PF00512">
    <property type="entry name" value="HisKA"/>
    <property type="match status" value="1"/>
</dbReference>
<dbReference type="SMART" id="SM00388">
    <property type="entry name" value="HisKA"/>
    <property type="match status" value="1"/>
</dbReference>
<organism evidence="5 6">
    <name type="scientific">candidate division KSB3 bacterium</name>
    <dbReference type="NCBI Taxonomy" id="2044937"/>
    <lineage>
        <taxon>Bacteria</taxon>
        <taxon>candidate division KSB3</taxon>
    </lineage>
</organism>
<reference evidence="5" key="1">
    <citation type="submission" date="2019-11" db="EMBL/GenBank/DDBJ databases">
        <title>Microbial mats filling the niche in hypersaline microbial mats.</title>
        <authorList>
            <person name="Wong H.L."/>
            <person name="Macleod F.I."/>
            <person name="White R.A. III"/>
            <person name="Burns B.P."/>
        </authorList>
    </citation>
    <scope>NUCLEOTIDE SEQUENCE</scope>
    <source>
        <strain evidence="5">Rbin_158</strain>
    </source>
</reference>
<feature type="modified residue" description="4-aspartylphosphate" evidence="2">
    <location>
        <position position="55"/>
    </location>
</feature>
<dbReference type="CDD" id="cd17538">
    <property type="entry name" value="REC_D1_PleD-like"/>
    <property type="match status" value="1"/>
</dbReference>
<dbReference type="Gene3D" id="3.40.50.2300">
    <property type="match status" value="1"/>
</dbReference>
<dbReference type="SMART" id="SM00387">
    <property type="entry name" value="HATPase_c"/>
    <property type="match status" value="1"/>
</dbReference>
<evidence type="ECO:0000256" key="1">
    <source>
        <dbReference type="ARBA" id="ARBA00022553"/>
    </source>
</evidence>
<dbReference type="Pfam" id="PF13188">
    <property type="entry name" value="PAS_8"/>
    <property type="match status" value="1"/>
</dbReference>
<dbReference type="SUPFAM" id="SSF55785">
    <property type="entry name" value="PYP-like sensor domain (PAS domain)"/>
    <property type="match status" value="1"/>
</dbReference>
<dbReference type="PROSITE" id="PS50110">
    <property type="entry name" value="RESPONSE_REGULATORY"/>
    <property type="match status" value="1"/>
</dbReference>